<proteinExistence type="predicted"/>
<feature type="non-terminal residue" evidence="1">
    <location>
        <position position="94"/>
    </location>
</feature>
<organism evidence="1">
    <name type="scientific">marine sediment metagenome</name>
    <dbReference type="NCBI Taxonomy" id="412755"/>
    <lineage>
        <taxon>unclassified sequences</taxon>
        <taxon>metagenomes</taxon>
        <taxon>ecological metagenomes</taxon>
    </lineage>
</organism>
<comment type="caution">
    <text evidence="1">The sequence shown here is derived from an EMBL/GenBank/DDBJ whole genome shotgun (WGS) entry which is preliminary data.</text>
</comment>
<accession>X1I4Q9</accession>
<sequence>MPRVKSAIANLDTRFVKIEQFNGHFDMCLKFGSGVPKLVIPFNWTKHTNKFRDEGWILAQSIRLGYNNKKGLFVDLIFEKERPKLREEGGVIGI</sequence>
<gene>
    <name evidence="1" type="ORF">S03H2_48423</name>
</gene>
<dbReference type="AlphaFoldDB" id="X1I4Q9"/>
<protein>
    <submittedName>
        <fullName evidence="1">Uncharacterized protein</fullName>
    </submittedName>
</protein>
<evidence type="ECO:0000313" key="1">
    <source>
        <dbReference type="EMBL" id="GAH64295.1"/>
    </source>
</evidence>
<name>X1I4Q9_9ZZZZ</name>
<reference evidence="1" key="1">
    <citation type="journal article" date="2014" name="Front. Microbiol.">
        <title>High frequency of phylogenetically diverse reductive dehalogenase-homologous genes in deep subseafloor sedimentary metagenomes.</title>
        <authorList>
            <person name="Kawai M."/>
            <person name="Futagami T."/>
            <person name="Toyoda A."/>
            <person name="Takaki Y."/>
            <person name="Nishi S."/>
            <person name="Hori S."/>
            <person name="Arai W."/>
            <person name="Tsubouchi T."/>
            <person name="Morono Y."/>
            <person name="Uchiyama I."/>
            <person name="Ito T."/>
            <person name="Fujiyama A."/>
            <person name="Inagaki F."/>
            <person name="Takami H."/>
        </authorList>
    </citation>
    <scope>NUCLEOTIDE SEQUENCE</scope>
    <source>
        <strain evidence="1">Expedition CK06-06</strain>
    </source>
</reference>
<dbReference type="EMBL" id="BARU01030528">
    <property type="protein sequence ID" value="GAH64295.1"/>
    <property type="molecule type" value="Genomic_DNA"/>
</dbReference>